<feature type="domain" description="KOW" evidence="3">
    <location>
        <begin position="8"/>
        <end position="35"/>
    </location>
</feature>
<comment type="caution">
    <text evidence="4">The sequence shown here is derived from an EMBL/GenBank/DDBJ whole genome shotgun (WGS) entry which is preliminary data.</text>
</comment>
<dbReference type="Gene3D" id="2.30.30.30">
    <property type="match status" value="1"/>
</dbReference>
<name>A0A919YHE7_9BACL</name>
<dbReference type="GO" id="GO:1990904">
    <property type="term" value="C:ribonucleoprotein complex"/>
    <property type="evidence" value="ECO:0007669"/>
    <property type="project" value="UniProtKB-KW"/>
</dbReference>
<dbReference type="InterPro" id="IPR008991">
    <property type="entry name" value="Translation_prot_SH3-like_sf"/>
</dbReference>
<evidence type="ECO:0000256" key="1">
    <source>
        <dbReference type="ARBA" id="ARBA00022980"/>
    </source>
</evidence>
<dbReference type="Proteomes" id="UP000682811">
    <property type="component" value="Unassembled WGS sequence"/>
</dbReference>
<accession>A0A919YHE7</accession>
<keyword evidence="2" id="KW-0687">Ribonucleoprotein</keyword>
<dbReference type="EMBL" id="BORT01000036">
    <property type="protein sequence ID" value="GIO50686.1"/>
    <property type="molecule type" value="Genomic_DNA"/>
</dbReference>
<dbReference type="Pfam" id="PF00467">
    <property type="entry name" value="KOW"/>
    <property type="match status" value="1"/>
</dbReference>
<dbReference type="AlphaFoldDB" id="A0A919YHE7"/>
<evidence type="ECO:0000313" key="4">
    <source>
        <dbReference type="EMBL" id="GIO50686.1"/>
    </source>
</evidence>
<dbReference type="SUPFAM" id="SSF50104">
    <property type="entry name" value="Translation proteins SH3-like domain"/>
    <property type="match status" value="1"/>
</dbReference>
<dbReference type="RefSeq" id="WP_194234551.1">
    <property type="nucleotide sequence ID" value="NZ_AP025343.1"/>
</dbReference>
<protein>
    <recommendedName>
        <fullName evidence="3">KOW domain-containing protein</fullName>
    </recommendedName>
</protein>
<keyword evidence="5" id="KW-1185">Reference proteome</keyword>
<evidence type="ECO:0000259" key="3">
    <source>
        <dbReference type="SMART" id="SM00739"/>
    </source>
</evidence>
<sequence length="104" mass="11599">MLLSNQSTLQIGQIVKILKGKNAGQVAVVVSIEDSRFVYIADGHRRKFDQRKKKNVLHLQPQSFISSEVANSLNESGRVTNGKLRFAVAKFMKSTETHAEEKGD</sequence>
<dbReference type="CDD" id="cd06088">
    <property type="entry name" value="KOW_RPL14"/>
    <property type="match status" value="1"/>
</dbReference>
<evidence type="ECO:0000256" key="2">
    <source>
        <dbReference type="ARBA" id="ARBA00023274"/>
    </source>
</evidence>
<keyword evidence="1" id="KW-0689">Ribosomal protein</keyword>
<dbReference type="InterPro" id="IPR005824">
    <property type="entry name" value="KOW"/>
</dbReference>
<dbReference type="InterPro" id="IPR041985">
    <property type="entry name" value="Ribosomal_eL14_KOW"/>
</dbReference>
<gene>
    <name evidence="4" type="ORF">J34TS1_54510</name>
</gene>
<organism evidence="4 5">
    <name type="scientific">Paenibacillus azoreducens</name>
    <dbReference type="NCBI Taxonomy" id="116718"/>
    <lineage>
        <taxon>Bacteria</taxon>
        <taxon>Bacillati</taxon>
        <taxon>Bacillota</taxon>
        <taxon>Bacilli</taxon>
        <taxon>Bacillales</taxon>
        <taxon>Paenibacillaceae</taxon>
        <taxon>Paenibacillus</taxon>
    </lineage>
</organism>
<evidence type="ECO:0000313" key="5">
    <source>
        <dbReference type="Proteomes" id="UP000682811"/>
    </source>
</evidence>
<dbReference type="GO" id="GO:0005840">
    <property type="term" value="C:ribosome"/>
    <property type="evidence" value="ECO:0007669"/>
    <property type="project" value="UniProtKB-KW"/>
</dbReference>
<reference evidence="4 5" key="1">
    <citation type="submission" date="2021-03" db="EMBL/GenBank/DDBJ databases">
        <title>Antimicrobial resistance genes in bacteria isolated from Japanese honey, and their potential for conferring macrolide and lincosamide resistance in the American foulbrood pathogen Paenibacillus larvae.</title>
        <authorList>
            <person name="Okamoto M."/>
            <person name="Kumagai M."/>
            <person name="Kanamori H."/>
            <person name="Takamatsu D."/>
        </authorList>
    </citation>
    <scope>NUCLEOTIDE SEQUENCE [LARGE SCALE GENOMIC DNA]</scope>
    <source>
        <strain evidence="4 5">J34TS1</strain>
    </source>
</reference>
<proteinExistence type="predicted"/>
<dbReference type="SMART" id="SM00739">
    <property type="entry name" value="KOW"/>
    <property type="match status" value="1"/>
</dbReference>
<dbReference type="InterPro" id="IPR014722">
    <property type="entry name" value="Rib_uL2_dom2"/>
</dbReference>